<evidence type="ECO:0000313" key="3">
    <source>
        <dbReference type="Proteomes" id="UP000627292"/>
    </source>
</evidence>
<reference evidence="2" key="1">
    <citation type="journal article" date="2014" name="Int. J. Syst. Evol. Microbiol.">
        <title>Complete genome sequence of Corynebacterium casei LMG S-19264T (=DSM 44701T), isolated from a smear-ripened cheese.</title>
        <authorList>
            <consortium name="US DOE Joint Genome Institute (JGI-PGF)"/>
            <person name="Walter F."/>
            <person name="Albersmeier A."/>
            <person name="Kalinowski J."/>
            <person name="Ruckert C."/>
        </authorList>
    </citation>
    <scope>NUCLEOTIDE SEQUENCE</scope>
    <source>
        <strain evidence="2">CGMCC 1.15290</strain>
    </source>
</reference>
<evidence type="ECO:0000256" key="1">
    <source>
        <dbReference type="SAM" id="Phobius"/>
    </source>
</evidence>
<protein>
    <submittedName>
        <fullName evidence="2">Uncharacterized protein</fullName>
    </submittedName>
</protein>
<keyword evidence="1" id="KW-0472">Membrane</keyword>
<dbReference type="Pfam" id="PF19638">
    <property type="entry name" value="DUF6141"/>
    <property type="match status" value="1"/>
</dbReference>
<dbReference type="InterPro" id="IPR046139">
    <property type="entry name" value="DUF6141"/>
</dbReference>
<dbReference type="RefSeq" id="WP_188958314.1">
    <property type="nucleotide sequence ID" value="NZ_BMIB01000006.1"/>
</dbReference>
<gene>
    <name evidence="2" type="ORF">GCM10011379_53030</name>
</gene>
<organism evidence="2 3">
    <name type="scientific">Filimonas zeae</name>
    <dbReference type="NCBI Taxonomy" id="1737353"/>
    <lineage>
        <taxon>Bacteria</taxon>
        <taxon>Pseudomonadati</taxon>
        <taxon>Bacteroidota</taxon>
        <taxon>Chitinophagia</taxon>
        <taxon>Chitinophagales</taxon>
        <taxon>Chitinophagaceae</taxon>
        <taxon>Filimonas</taxon>
    </lineage>
</organism>
<comment type="caution">
    <text evidence="2">The sequence shown here is derived from an EMBL/GenBank/DDBJ whole genome shotgun (WGS) entry which is preliminary data.</text>
</comment>
<name>A0A917N0N9_9BACT</name>
<proteinExistence type="predicted"/>
<dbReference type="AlphaFoldDB" id="A0A917N0N9"/>
<reference evidence="2" key="2">
    <citation type="submission" date="2020-09" db="EMBL/GenBank/DDBJ databases">
        <authorList>
            <person name="Sun Q."/>
            <person name="Zhou Y."/>
        </authorList>
    </citation>
    <scope>NUCLEOTIDE SEQUENCE</scope>
    <source>
        <strain evidence="2">CGMCC 1.15290</strain>
    </source>
</reference>
<feature type="transmembrane region" description="Helical" evidence="1">
    <location>
        <begin position="50"/>
        <end position="72"/>
    </location>
</feature>
<keyword evidence="3" id="KW-1185">Reference proteome</keyword>
<accession>A0A917N0N9</accession>
<evidence type="ECO:0000313" key="2">
    <source>
        <dbReference type="EMBL" id="GGH81124.1"/>
    </source>
</evidence>
<dbReference type="Proteomes" id="UP000627292">
    <property type="component" value="Unassembled WGS sequence"/>
</dbReference>
<sequence length="171" mass="19066">MNNAIYFNESQRFNNVYVWVVLALVHIILIGVICAIYIKANGEHKPKAIIGFWIGEAVAGVVTALILASQLLTTVREDGIYVKFVPFVSEERKYAWEDIKECYIREYKPVKEYGGWGVRSGGKSGTAYNISGNQGIQLVFKNGERVLIGTNEPAEATKALQQLGQWKPAIN</sequence>
<keyword evidence="1" id="KW-0812">Transmembrane</keyword>
<keyword evidence="1" id="KW-1133">Transmembrane helix</keyword>
<dbReference type="EMBL" id="BMIB01000006">
    <property type="protein sequence ID" value="GGH81124.1"/>
    <property type="molecule type" value="Genomic_DNA"/>
</dbReference>
<feature type="transmembrane region" description="Helical" evidence="1">
    <location>
        <begin position="16"/>
        <end position="38"/>
    </location>
</feature>